<name>A0AAV9CSW5_ACOCL</name>
<proteinExistence type="predicted"/>
<evidence type="ECO:0000313" key="2">
    <source>
        <dbReference type="Proteomes" id="UP001180020"/>
    </source>
</evidence>
<keyword evidence="2" id="KW-1185">Reference proteome</keyword>
<gene>
    <name evidence="1" type="ORF">QJS10_CPB17g01363</name>
</gene>
<protein>
    <submittedName>
        <fullName evidence="1">Uncharacterized protein</fullName>
    </submittedName>
</protein>
<comment type="caution">
    <text evidence="1">The sequence shown here is derived from an EMBL/GenBank/DDBJ whole genome shotgun (WGS) entry which is preliminary data.</text>
</comment>
<dbReference type="SUPFAM" id="SSF47616">
    <property type="entry name" value="GST C-terminal domain-like"/>
    <property type="match status" value="1"/>
</dbReference>
<sequence length="69" mass="7436">MYIILPLYGGVTDKKAVEESAAKLEKKPPKASLVTDRPHVNAWWKAISSRPAVQVIAGMTLGNCASGRN</sequence>
<organism evidence="1 2">
    <name type="scientific">Acorus calamus</name>
    <name type="common">Sweet flag</name>
    <dbReference type="NCBI Taxonomy" id="4465"/>
    <lineage>
        <taxon>Eukaryota</taxon>
        <taxon>Viridiplantae</taxon>
        <taxon>Streptophyta</taxon>
        <taxon>Embryophyta</taxon>
        <taxon>Tracheophyta</taxon>
        <taxon>Spermatophyta</taxon>
        <taxon>Magnoliopsida</taxon>
        <taxon>Liliopsida</taxon>
        <taxon>Acoraceae</taxon>
        <taxon>Acorus</taxon>
    </lineage>
</organism>
<dbReference type="AlphaFoldDB" id="A0AAV9CSW5"/>
<reference evidence="1" key="2">
    <citation type="submission" date="2023-06" db="EMBL/GenBank/DDBJ databases">
        <authorList>
            <person name="Ma L."/>
            <person name="Liu K.-W."/>
            <person name="Li Z."/>
            <person name="Hsiao Y.-Y."/>
            <person name="Qi Y."/>
            <person name="Fu T."/>
            <person name="Tang G."/>
            <person name="Zhang D."/>
            <person name="Sun W.-H."/>
            <person name="Liu D.-K."/>
            <person name="Li Y."/>
            <person name="Chen G.-Z."/>
            <person name="Liu X.-D."/>
            <person name="Liao X.-Y."/>
            <person name="Jiang Y.-T."/>
            <person name="Yu X."/>
            <person name="Hao Y."/>
            <person name="Huang J."/>
            <person name="Zhao X.-W."/>
            <person name="Ke S."/>
            <person name="Chen Y.-Y."/>
            <person name="Wu W.-L."/>
            <person name="Hsu J.-L."/>
            <person name="Lin Y.-F."/>
            <person name="Huang M.-D."/>
            <person name="Li C.-Y."/>
            <person name="Huang L."/>
            <person name="Wang Z.-W."/>
            <person name="Zhao X."/>
            <person name="Zhong W.-Y."/>
            <person name="Peng D.-H."/>
            <person name="Ahmad S."/>
            <person name="Lan S."/>
            <person name="Zhang J.-S."/>
            <person name="Tsai W.-C."/>
            <person name="Van De Peer Y."/>
            <person name="Liu Z.-J."/>
        </authorList>
    </citation>
    <scope>NUCLEOTIDE SEQUENCE</scope>
    <source>
        <strain evidence="1">CP</strain>
        <tissue evidence="1">Leaves</tissue>
    </source>
</reference>
<reference evidence="1" key="1">
    <citation type="journal article" date="2023" name="Nat. Commun.">
        <title>Diploid and tetraploid genomes of Acorus and the evolution of monocots.</title>
        <authorList>
            <person name="Ma L."/>
            <person name="Liu K.W."/>
            <person name="Li Z."/>
            <person name="Hsiao Y.Y."/>
            <person name="Qi Y."/>
            <person name="Fu T."/>
            <person name="Tang G.D."/>
            <person name="Zhang D."/>
            <person name="Sun W.H."/>
            <person name="Liu D.K."/>
            <person name="Li Y."/>
            <person name="Chen G.Z."/>
            <person name="Liu X.D."/>
            <person name="Liao X.Y."/>
            <person name="Jiang Y.T."/>
            <person name="Yu X."/>
            <person name="Hao Y."/>
            <person name="Huang J."/>
            <person name="Zhao X.W."/>
            <person name="Ke S."/>
            <person name="Chen Y.Y."/>
            <person name="Wu W.L."/>
            <person name="Hsu J.L."/>
            <person name="Lin Y.F."/>
            <person name="Huang M.D."/>
            <person name="Li C.Y."/>
            <person name="Huang L."/>
            <person name="Wang Z.W."/>
            <person name="Zhao X."/>
            <person name="Zhong W.Y."/>
            <person name="Peng D.H."/>
            <person name="Ahmad S."/>
            <person name="Lan S."/>
            <person name="Zhang J.S."/>
            <person name="Tsai W.C."/>
            <person name="Van de Peer Y."/>
            <person name="Liu Z.J."/>
        </authorList>
    </citation>
    <scope>NUCLEOTIDE SEQUENCE</scope>
    <source>
        <strain evidence="1">CP</strain>
    </source>
</reference>
<accession>A0AAV9CSW5</accession>
<dbReference type="Proteomes" id="UP001180020">
    <property type="component" value="Unassembled WGS sequence"/>
</dbReference>
<dbReference type="InterPro" id="IPR036282">
    <property type="entry name" value="Glutathione-S-Trfase_C_sf"/>
</dbReference>
<evidence type="ECO:0000313" key="1">
    <source>
        <dbReference type="EMBL" id="KAK1291158.1"/>
    </source>
</evidence>
<dbReference type="EMBL" id="JAUJYO010000017">
    <property type="protein sequence ID" value="KAK1291158.1"/>
    <property type="molecule type" value="Genomic_DNA"/>
</dbReference>
<dbReference type="Gene3D" id="1.20.1050.10">
    <property type="match status" value="1"/>
</dbReference>